<dbReference type="Gene3D" id="3.90.190.10">
    <property type="entry name" value="Protein tyrosine phosphatase superfamily"/>
    <property type="match status" value="1"/>
</dbReference>
<dbReference type="Pfam" id="PF13350">
    <property type="entry name" value="Y_phosphatase3"/>
    <property type="match status" value="1"/>
</dbReference>
<dbReference type="AlphaFoldDB" id="A0A2N6SZ55"/>
<reference evidence="1 2" key="1">
    <citation type="submission" date="2017-09" db="EMBL/GenBank/DDBJ databases">
        <title>Bacterial strain isolated from the female urinary microbiota.</title>
        <authorList>
            <person name="Thomas-White K."/>
            <person name="Kumar N."/>
            <person name="Forster S."/>
            <person name="Putonti C."/>
            <person name="Lawley T."/>
            <person name="Wolfe A.J."/>
        </authorList>
    </citation>
    <scope>NUCLEOTIDE SEQUENCE [LARGE SCALE GENOMIC DNA]</scope>
    <source>
        <strain evidence="1 2">UMB0908</strain>
    </source>
</reference>
<gene>
    <name evidence="1" type="ORF">CJ204_06435</name>
</gene>
<sequence length="339" mass="36426">MVEPIGSGYAPVMFDTRLAIRFPVAIALTSATILSVAPASSAAPADGPRVGSSSVWESAIVADPEYVPVEPLGDGSPIESGTVESTRNFRDVAGPTTEPLRNADGRVVRHGLAYRSNKLTNPTDEELGRMVGAGITRVVDMRNIRERSEQPDRLPAGVDYQVADVVDVSQGVWFDENPALTVGPSLGAELPPLAKTVVDADPADRDEVFDDAMGDLGQLLGYQLMVTNSSSQRAFGDLLRALAYEDGAVVFHCSAGKDRTGIGAAYLLRILDVPMAEIDADFLASDQYLGRKNSVRLEWLHATWETIDRNYGSFEAYVRGPLGLSEADIEVIRAKYLAA</sequence>
<proteinExistence type="predicted"/>
<organism evidence="1 2">
    <name type="scientific">Corynebacterium xerosis</name>
    <dbReference type="NCBI Taxonomy" id="1725"/>
    <lineage>
        <taxon>Bacteria</taxon>
        <taxon>Bacillati</taxon>
        <taxon>Actinomycetota</taxon>
        <taxon>Actinomycetes</taxon>
        <taxon>Mycobacteriales</taxon>
        <taxon>Corynebacteriaceae</taxon>
        <taxon>Corynebacterium</taxon>
    </lineage>
</organism>
<comment type="caution">
    <text evidence="1">The sequence shown here is derived from an EMBL/GenBank/DDBJ whole genome shotgun (WGS) entry which is preliminary data.</text>
</comment>
<dbReference type="InterPro" id="IPR016130">
    <property type="entry name" value="Tyr_Pase_AS"/>
</dbReference>
<dbReference type="InterPro" id="IPR029021">
    <property type="entry name" value="Prot-tyrosine_phosphatase-like"/>
</dbReference>
<dbReference type="InterPro" id="IPR026893">
    <property type="entry name" value="Tyr/Ser_Pase_IphP-type"/>
</dbReference>
<dbReference type="GO" id="GO:0004721">
    <property type="term" value="F:phosphoprotein phosphatase activity"/>
    <property type="evidence" value="ECO:0007669"/>
    <property type="project" value="InterPro"/>
</dbReference>
<evidence type="ECO:0000313" key="2">
    <source>
        <dbReference type="Proteomes" id="UP000235363"/>
    </source>
</evidence>
<evidence type="ECO:0000313" key="1">
    <source>
        <dbReference type="EMBL" id="PMC62342.1"/>
    </source>
</evidence>
<dbReference type="EMBL" id="PNHF01000012">
    <property type="protein sequence ID" value="PMC62342.1"/>
    <property type="molecule type" value="Genomic_DNA"/>
</dbReference>
<accession>A0A2N6SZ55</accession>
<dbReference type="Proteomes" id="UP000235363">
    <property type="component" value="Unassembled WGS sequence"/>
</dbReference>
<protein>
    <submittedName>
        <fullName evidence="1">Protein-tyrosine-phosphatase</fullName>
    </submittedName>
</protein>
<name>A0A2N6SZ55_9CORY</name>
<dbReference type="PROSITE" id="PS00383">
    <property type="entry name" value="TYR_PHOSPHATASE_1"/>
    <property type="match status" value="1"/>
</dbReference>
<dbReference type="SUPFAM" id="SSF52799">
    <property type="entry name" value="(Phosphotyrosine protein) phosphatases II"/>
    <property type="match status" value="1"/>
</dbReference>